<dbReference type="InterPro" id="IPR001623">
    <property type="entry name" value="DnaJ_domain"/>
</dbReference>
<evidence type="ECO:0000313" key="5">
    <source>
        <dbReference type="Proteomes" id="UP000298327"/>
    </source>
</evidence>
<accession>A0A4Y9XM80</accession>
<feature type="region of interest" description="Disordered" evidence="2">
    <location>
        <begin position="102"/>
        <end position="202"/>
    </location>
</feature>
<keyword evidence="5" id="KW-1185">Reference proteome</keyword>
<evidence type="ECO:0000259" key="3">
    <source>
        <dbReference type="PROSITE" id="PS50076"/>
    </source>
</evidence>
<dbReference type="PANTHER" id="PTHR44145:SF3">
    <property type="entry name" value="DNAJ HOMOLOG SUBFAMILY A MEMBER 3, MITOCHONDRIAL"/>
    <property type="match status" value="1"/>
</dbReference>
<organism evidence="4 5">
    <name type="scientific">Dentipellis fragilis</name>
    <dbReference type="NCBI Taxonomy" id="205917"/>
    <lineage>
        <taxon>Eukaryota</taxon>
        <taxon>Fungi</taxon>
        <taxon>Dikarya</taxon>
        <taxon>Basidiomycota</taxon>
        <taxon>Agaricomycotina</taxon>
        <taxon>Agaricomycetes</taxon>
        <taxon>Russulales</taxon>
        <taxon>Hericiaceae</taxon>
        <taxon>Dentipellis</taxon>
    </lineage>
</organism>
<evidence type="ECO:0000256" key="1">
    <source>
        <dbReference type="ARBA" id="ARBA00023186"/>
    </source>
</evidence>
<dbReference type="STRING" id="205917.A0A4Y9XM80"/>
<dbReference type="CDD" id="cd06257">
    <property type="entry name" value="DnaJ"/>
    <property type="match status" value="1"/>
</dbReference>
<dbReference type="PANTHER" id="PTHR44145">
    <property type="entry name" value="DNAJ HOMOLOG SUBFAMILY A MEMBER 3, MITOCHONDRIAL"/>
    <property type="match status" value="1"/>
</dbReference>
<feature type="compositionally biased region" description="Low complexity" evidence="2">
    <location>
        <begin position="103"/>
        <end position="114"/>
    </location>
</feature>
<proteinExistence type="predicted"/>
<reference evidence="4 5" key="1">
    <citation type="submission" date="2019-02" db="EMBL/GenBank/DDBJ databases">
        <title>Genome sequencing of the rare red list fungi Dentipellis fragilis.</title>
        <authorList>
            <person name="Buettner E."/>
            <person name="Kellner H."/>
        </authorList>
    </citation>
    <scope>NUCLEOTIDE SEQUENCE [LARGE SCALE GENOMIC DNA]</scope>
    <source>
        <strain evidence="4 5">DSM 105465</strain>
    </source>
</reference>
<evidence type="ECO:0000256" key="2">
    <source>
        <dbReference type="SAM" id="MobiDB-lite"/>
    </source>
</evidence>
<feature type="domain" description="J" evidence="3">
    <location>
        <begin position="41"/>
        <end position="105"/>
    </location>
</feature>
<dbReference type="SUPFAM" id="SSF46565">
    <property type="entry name" value="Chaperone J-domain"/>
    <property type="match status" value="1"/>
</dbReference>
<dbReference type="PROSITE" id="PS50076">
    <property type="entry name" value="DNAJ_2"/>
    <property type="match status" value="1"/>
</dbReference>
<dbReference type="InterPro" id="IPR036869">
    <property type="entry name" value="J_dom_sf"/>
</dbReference>
<sequence length="229" mass="26211">MVRVRCSTTAFISSSSKDPCQIHKRLSPNRTFSTSRVQHATHYETLAIPHNATKNQIKSNFYKLSKQYHPDVNKEPGAKEKFHAVSEAYSILVDDRQRRAYDRTLSTSTTPRHPTSSHHDMGRPYGAWGYETRKRGATHAWAEHPRRRPAQGHPQDYQAYQQQRPPQPPPPHMDPFSSPHVRRATGQGHQHQHPRTGWKRTELDRASDVSTFWRAAQVIGIVAFVAILG</sequence>
<dbReference type="InterPro" id="IPR051938">
    <property type="entry name" value="Apopto_cytoskel_mod"/>
</dbReference>
<dbReference type="OrthoDB" id="445556at2759"/>
<protein>
    <recommendedName>
        <fullName evidence="3">J domain-containing protein</fullName>
    </recommendedName>
</protein>
<dbReference type="PRINTS" id="PR00625">
    <property type="entry name" value="JDOMAIN"/>
</dbReference>
<dbReference type="InterPro" id="IPR018253">
    <property type="entry name" value="DnaJ_domain_CS"/>
</dbReference>
<feature type="non-terminal residue" evidence="4">
    <location>
        <position position="229"/>
    </location>
</feature>
<dbReference type="EMBL" id="SEOQ01001588">
    <property type="protein sequence ID" value="TFY51180.1"/>
    <property type="molecule type" value="Genomic_DNA"/>
</dbReference>
<dbReference type="AlphaFoldDB" id="A0A4Y9XM80"/>
<keyword evidence="1" id="KW-0143">Chaperone</keyword>
<gene>
    <name evidence="4" type="ORF">EVG20_g11124</name>
</gene>
<dbReference type="Proteomes" id="UP000298327">
    <property type="component" value="Unassembled WGS sequence"/>
</dbReference>
<comment type="caution">
    <text evidence="4">The sequence shown here is derived from an EMBL/GenBank/DDBJ whole genome shotgun (WGS) entry which is preliminary data.</text>
</comment>
<dbReference type="PROSITE" id="PS00636">
    <property type="entry name" value="DNAJ_1"/>
    <property type="match status" value="1"/>
</dbReference>
<dbReference type="SMART" id="SM00271">
    <property type="entry name" value="DnaJ"/>
    <property type="match status" value="1"/>
</dbReference>
<evidence type="ECO:0000313" key="4">
    <source>
        <dbReference type="EMBL" id="TFY51180.1"/>
    </source>
</evidence>
<dbReference type="Gene3D" id="1.10.287.110">
    <property type="entry name" value="DnaJ domain"/>
    <property type="match status" value="1"/>
</dbReference>
<name>A0A4Y9XM80_9AGAM</name>
<feature type="compositionally biased region" description="Low complexity" evidence="2">
    <location>
        <begin position="151"/>
        <end position="164"/>
    </location>
</feature>
<dbReference type="Pfam" id="PF00226">
    <property type="entry name" value="DnaJ"/>
    <property type="match status" value="1"/>
</dbReference>